<evidence type="ECO:0000313" key="4">
    <source>
        <dbReference type="EMBL" id="MCW3170770.1"/>
    </source>
</evidence>
<organism evidence="4 5">
    <name type="scientific">Chryseobacterium kimseyorum</name>
    <dbReference type="NCBI Taxonomy" id="2984028"/>
    <lineage>
        <taxon>Bacteria</taxon>
        <taxon>Pseudomonadati</taxon>
        <taxon>Bacteroidota</taxon>
        <taxon>Flavobacteriia</taxon>
        <taxon>Flavobacteriales</taxon>
        <taxon>Weeksellaceae</taxon>
        <taxon>Chryseobacterium group</taxon>
        <taxon>Chryseobacterium</taxon>
    </lineage>
</organism>
<dbReference type="InterPro" id="IPR001647">
    <property type="entry name" value="HTH_TetR"/>
</dbReference>
<dbReference type="InterPro" id="IPR009057">
    <property type="entry name" value="Homeodomain-like_sf"/>
</dbReference>
<dbReference type="Proteomes" id="UP001163731">
    <property type="component" value="Unassembled WGS sequence"/>
</dbReference>
<name>A0ABT3I3Z2_9FLAO</name>
<accession>A0ABT3I3Z2</accession>
<dbReference type="SUPFAM" id="SSF46689">
    <property type="entry name" value="Homeodomain-like"/>
    <property type="match status" value="1"/>
</dbReference>
<evidence type="ECO:0000256" key="2">
    <source>
        <dbReference type="PROSITE-ProRule" id="PRU00335"/>
    </source>
</evidence>
<dbReference type="Gene3D" id="1.10.357.10">
    <property type="entry name" value="Tetracycline Repressor, domain 2"/>
    <property type="match status" value="1"/>
</dbReference>
<feature type="domain" description="HTH tetR-type" evidence="3">
    <location>
        <begin position="14"/>
        <end position="72"/>
    </location>
</feature>
<evidence type="ECO:0000259" key="3">
    <source>
        <dbReference type="PROSITE" id="PS50977"/>
    </source>
</evidence>
<dbReference type="Pfam" id="PF00440">
    <property type="entry name" value="TetR_N"/>
    <property type="match status" value="1"/>
</dbReference>
<comment type="caution">
    <text evidence="4">The sequence shown here is derived from an EMBL/GenBank/DDBJ whole genome shotgun (WGS) entry which is preliminary data.</text>
</comment>
<reference evidence="4" key="1">
    <citation type="submission" date="2022-10" db="EMBL/GenBank/DDBJ databases">
        <title>Chryseobacterium babae sp. nov. isolated from the gut of the beetle Oryctes rhinoceros, and Chryseobacterium kimseyorum sp. nov., isolated from a stick insect rearing cage.</title>
        <authorList>
            <person name="Shelomi M."/>
            <person name="Han C.-J."/>
            <person name="Chen W.-M."/>
            <person name="Chen H.-K."/>
            <person name="Liaw S.-J."/>
            <person name="Muhle E."/>
            <person name="Clermont D."/>
        </authorList>
    </citation>
    <scope>NUCLEOTIDE SEQUENCE</scope>
    <source>
        <strain evidence="4">09-1422</strain>
    </source>
</reference>
<feature type="DNA-binding region" description="H-T-H motif" evidence="2">
    <location>
        <begin position="37"/>
        <end position="56"/>
    </location>
</feature>
<keyword evidence="1 2" id="KW-0238">DNA-binding</keyword>
<gene>
    <name evidence="4" type="ORF">OMO38_19745</name>
</gene>
<evidence type="ECO:0000313" key="5">
    <source>
        <dbReference type="Proteomes" id="UP001163731"/>
    </source>
</evidence>
<dbReference type="PROSITE" id="PS50977">
    <property type="entry name" value="HTH_TETR_2"/>
    <property type="match status" value="1"/>
</dbReference>
<sequence length="72" mass="8113">MSRKIVQGPISDKAKTKKKLLKAVGEILKNKGYTGLMVSKIAKVAGCDKKLIYEYFGDTDKLVNEYLRSIEF</sequence>
<proteinExistence type="predicted"/>
<keyword evidence="5" id="KW-1185">Reference proteome</keyword>
<dbReference type="EMBL" id="JAPDHW010000028">
    <property type="protein sequence ID" value="MCW3170770.1"/>
    <property type="molecule type" value="Genomic_DNA"/>
</dbReference>
<protein>
    <submittedName>
        <fullName evidence="4">TetR/AcrR family transcriptional regulator</fullName>
    </submittedName>
</protein>
<evidence type="ECO:0000256" key="1">
    <source>
        <dbReference type="ARBA" id="ARBA00023125"/>
    </source>
</evidence>
<dbReference type="RefSeq" id="WP_264751899.1">
    <property type="nucleotide sequence ID" value="NZ_JAPDHW010000028.1"/>
</dbReference>
<dbReference type="PRINTS" id="PR00455">
    <property type="entry name" value="HTHTETR"/>
</dbReference>